<dbReference type="InterPro" id="IPR011009">
    <property type="entry name" value="Kinase-like_dom_sf"/>
</dbReference>
<keyword evidence="3" id="KW-1185">Reference proteome</keyword>
<dbReference type="PROSITE" id="PS00108">
    <property type="entry name" value="PROTEIN_KINASE_ST"/>
    <property type="match status" value="1"/>
</dbReference>
<dbReference type="InterPro" id="IPR008271">
    <property type="entry name" value="Ser/Thr_kinase_AS"/>
</dbReference>
<feature type="domain" description="Protein kinase" evidence="1">
    <location>
        <begin position="262"/>
        <end position="553"/>
    </location>
</feature>
<name>A0AAU9JXP0_9CILI</name>
<evidence type="ECO:0000313" key="2">
    <source>
        <dbReference type="EMBL" id="CAG9330754.1"/>
    </source>
</evidence>
<comment type="caution">
    <text evidence="2">The sequence shown here is derived from an EMBL/GenBank/DDBJ whole genome shotgun (WGS) entry which is preliminary data.</text>
</comment>
<dbReference type="PANTHER" id="PTHR24362">
    <property type="entry name" value="SERINE/THREONINE-PROTEIN KINASE NEK"/>
    <property type="match status" value="1"/>
</dbReference>
<dbReference type="GO" id="GO:0004672">
    <property type="term" value="F:protein kinase activity"/>
    <property type="evidence" value="ECO:0007669"/>
    <property type="project" value="InterPro"/>
</dbReference>
<reference evidence="2" key="1">
    <citation type="submission" date="2021-09" db="EMBL/GenBank/DDBJ databases">
        <authorList>
            <consortium name="AG Swart"/>
            <person name="Singh M."/>
            <person name="Singh A."/>
            <person name="Seah K."/>
            <person name="Emmerich C."/>
        </authorList>
    </citation>
    <scope>NUCLEOTIDE SEQUENCE</scope>
    <source>
        <strain evidence="2">ATCC30299</strain>
    </source>
</reference>
<dbReference type="PANTHER" id="PTHR24362:SF309">
    <property type="entry name" value="PROTEIN KINASE DOMAIN-CONTAINING PROTEIN"/>
    <property type="match status" value="1"/>
</dbReference>
<dbReference type="InterPro" id="IPR000719">
    <property type="entry name" value="Prot_kinase_dom"/>
</dbReference>
<accession>A0AAU9JXP0</accession>
<dbReference type="EMBL" id="CAJZBQ010000052">
    <property type="protein sequence ID" value="CAG9330754.1"/>
    <property type="molecule type" value="Genomic_DNA"/>
</dbReference>
<dbReference type="SUPFAM" id="SSF56112">
    <property type="entry name" value="Protein kinase-like (PK-like)"/>
    <property type="match status" value="1"/>
</dbReference>
<evidence type="ECO:0000313" key="3">
    <source>
        <dbReference type="Proteomes" id="UP001162131"/>
    </source>
</evidence>
<dbReference type="Pfam" id="PF00069">
    <property type="entry name" value="Pkinase"/>
    <property type="match status" value="1"/>
</dbReference>
<dbReference type="SMART" id="SM00220">
    <property type="entry name" value="S_TKc"/>
    <property type="match status" value="1"/>
</dbReference>
<dbReference type="Proteomes" id="UP001162131">
    <property type="component" value="Unassembled WGS sequence"/>
</dbReference>
<proteinExistence type="predicted"/>
<organism evidence="2 3">
    <name type="scientific">Blepharisma stoltei</name>
    <dbReference type="NCBI Taxonomy" id="1481888"/>
    <lineage>
        <taxon>Eukaryota</taxon>
        <taxon>Sar</taxon>
        <taxon>Alveolata</taxon>
        <taxon>Ciliophora</taxon>
        <taxon>Postciliodesmatophora</taxon>
        <taxon>Heterotrichea</taxon>
        <taxon>Heterotrichida</taxon>
        <taxon>Blepharismidae</taxon>
        <taxon>Blepharisma</taxon>
    </lineage>
</organism>
<protein>
    <recommendedName>
        <fullName evidence="1">Protein kinase domain-containing protein</fullName>
    </recommendedName>
</protein>
<sequence length="557" mass="65654">MSINPNWEFLSLLEPYYEELDSEKEFRRVNESQIMPSFEDYNTIVGEISWDKIKKFYEFLQIYAIFWEVEKFEDFTLEIAKKVLISLNNDIFRENPKSKKKSTSKQPKYATFSLIEKFKINIAYQISKSTSNDEISEWLLISEDIRNKWKEIDMKSLMKSGCNFYMNYNGNTEIADSRILILLNKFIGRDKKYRQHLAIYAYNWLDTHYDADHWTCKAILSALKNNPYKFSTVQNEKIKEIQNAVGYWKYDTKNEIKRYQQMIKNWINKKGNKAKTFNIISKSEILDKSEIAKNDSKKLKVFRCNYKISEAVLKEYEVENFDNSKIKGICEEIAISIFLSKNNVTNIFMHYIGWYFEKKENRYCIGILMEDCDKTLYDYINKVDETLLNEIIDKLLGGFFLLHNLGLAHNDIKPQNIFIKKIGNKIQPKIADYDISSAFSSNAGASVHKTVSAVQGTAAFMAPEVQKLYKRKVKVMKINKLRADVFSLGIVFLWLKIKKDPPIGPKDRKDYIKREMKDLDNPWLAELLKSMLVYDPRERKKFGELIKLKEKIMPRSS</sequence>
<dbReference type="PROSITE" id="PS50011">
    <property type="entry name" value="PROTEIN_KINASE_DOM"/>
    <property type="match status" value="1"/>
</dbReference>
<evidence type="ECO:0000259" key="1">
    <source>
        <dbReference type="PROSITE" id="PS50011"/>
    </source>
</evidence>
<gene>
    <name evidence="2" type="ORF">BSTOLATCC_MIC52168</name>
</gene>
<dbReference type="AlphaFoldDB" id="A0AAU9JXP0"/>
<dbReference type="Gene3D" id="1.10.510.10">
    <property type="entry name" value="Transferase(Phosphotransferase) domain 1"/>
    <property type="match status" value="1"/>
</dbReference>
<dbReference type="GO" id="GO:0005524">
    <property type="term" value="F:ATP binding"/>
    <property type="evidence" value="ECO:0007669"/>
    <property type="project" value="InterPro"/>
</dbReference>